<dbReference type="EMBL" id="JAUSUR010000001">
    <property type="protein sequence ID" value="MDQ0359732.1"/>
    <property type="molecule type" value="Genomic_DNA"/>
</dbReference>
<evidence type="ECO:0000256" key="7">
    <source>
        <dbReference type="HAMAP-Rule" id="MF_01405"/>
    </source>
</evidence>
<dbReference type="NCBIfam" id="TIGR00042">
    <property type="entry name" value="RdgB/HAM1 family non-canonical purine NTP pyrophosphatase"/>
    <property type="match status" value="1"/>
</dbReference>
<evidence type="ECO:0000256" key="2">
    <source>
        <dbReference type="ARBA" id="ARBA00022723"/>
    </source>
</evidence>
<feature type="binding site" evidence="7">
    <location>
        <position position="71"/>
    </location>
    <ligand>
        <name>substrate</name>
    </ligand>
</feature>
<evidence type="ECO:0000313" key="9">
    <source>
        <dbReference type="EMBL" id="MDQ0359732.1"/>
    </source>
</evidence>
<dbReference type="PANTHER" id="PTHR11067">
    <property type="entry name" value="INOSINE TRIPHOSPHATE PYROPHOSPHATASE/HAM1 PROTEIN"/>
    <property type="match status" value="1"/>
</dbReference>
<gene>
    <name evidence="9" type="ORF">J2S15_000463</name>
</gene>
<dbReference type="Proteomes" id="UP001230220">
    <property type="component" value="Unassembled WGS sequence"/>
</dbReference>
<dbReference type="PANTHER" id="PTHR11067:SF9">
    <property type="entry name" value="INOSINE TRIPHOSPHATE PYROPHOSPHATASE"/>
    <property type="match status" value="1"/>
</dbReference>
<feature type="binding site" evidence="7">
    <location>
        <begin position="179"/>
        <end position="180"/>
    </location>
    <ligand>
        <name>substrate</name>
    </ligand>
</feature>
<keyword evidence="6 7" id="KW-0546">Nucleotide metabolism</keyword>
<keyword evidence="2 7" id="KW-0479">Metal-binding</keyword>
<dbReference type="InterPro" id="IPR020922">
    <property type="entry name" value="dITP/XTP_pyrophosphatase"/>
</dbReference>
<dbReference type="InterPro" id="IPR029001">
    <property type="entry name" value="ITPase-like_fam"/>
</dbReference>
<feature type="binding site" evidence="7">
    <location>
        <position position="70"/>
    </location>
    <ligand>
        <name>Mg(2+)</name>
        <dbReference type="ChEBI" id="CHEBI:18420"/>
    </ligand>
</feature>
<reference evidence="9 10" key="1">
    <citation type="submission" date="2023-07" db="EMBL/GenBank/DDBJ databases">
        <title>Genomic Encyclopedia of Type Strains, Phase IV (KMG-IV): sequencing the most valuable type-strain genomes for metagenomic binning, comparative biology and taxonomic classification.</title>
        <authorList>
            <person name="Goeker M."/>
        </authorList>
    </citation>
    <scope>NUCLEOTIDE SEQUENCE [LARGE SCALE GENOMIC DNA]</scope>
    <source>
        <strain evidence="9 10">DSM 16784</strain>
    </source>
</reference>
<comment type="catalytic activity">
    <reaction evidence="7">
        <text>dITP + H2O = dIMP + diphosphate + H(+)</text>
        <dbReference type="Rhea" id="RHEA:28342"/>
        <dbReference type="ChEBI" id="CHEBI:15377"/>
        <dbReference type="ChEBI" id="CHEBI:15378"/>
        <dbReference type="ChEBI" id="CHEBI:33019"/>
        <dbReference type="ChEBI" id="CHEBI:61194"/>
        <dbReference type="ChEBI" id="CHEBI:61382"/>
        <dbReference type="EC" id="3.6.1.66"/>
    </reaction>
</comment>
<evidence type="ECO:0000256" key="1">
    <source>
        <dbReference type="ARBA" id="ARBA00008023"/>
    </source>
</evidence>
<dbReference type="NCBIfam" id="NF011397">
    <property type="entry name" value="PRK14822.1"/>
    <property type="match status" value="1"/>
</dbReference>
<accession>A0ABU0DYL8</accession>
<comment type="catalytic activity">
    <reaction evidence="7">
        <text>XTP + H2O = XMP + diphosphate + H(+)</text>
        <dbReference type="Rhea" id="RHEA:28610"/>
        <dbReference type="ChEBI" id="CHEBI:15377"/>
        <dbReference type="ChEBI" id="CHEBI:15378"/>
        <dbReference type="ChEBI" id="CHEBI:33019"/>
        <dbReference type="ChEBI" id="CHEBI:57464"/>
        <dbReference type="ChEBI" id="CHEBI:61314"/>
        <dbReference type="EC" id="3.6.1.66"/>
    </reaction>
</comment>
<evidence type="ECO:0000313" key="10">
    <source>
        <dbReference type="Proteomes" id="UP001230220"/>
    </source>
</evidence>
<dbReference type="CDD" id="cd00515">
    <property type="entry name" value="HAM1"/>
    <property type="match status" value="1"/>
</dbReference>
<comment type="cofactor">
    <cofactor evidence="7">
        <name>Mg(2+)</name>
        <dbReference type="ChEBI" id="CHEBI:18420"/>
    </cofactor>
    <text evidence="7">Binds 1 Mg(2+) ion per subunit.</text>
</comment>
<dbReference type="Gene3D" id="3.90.950.10">
    <property type="match status" value="1"/>
</dbReference>
<sequence>MKEIFIATSNENKVREFKQMLKPLGYDVKSLLDLDEEIEIIEDGTTFEENAYKKAKSVYDVLHKEVISDDSGLCVNAMNGGPGVYSARFMGEDTPYRAKNCYIINEVKNAKDRGAQFVCVICHIKEDGTYKTYRGVCEGEIAHKIEGEHGFGYDPIFYYPPFNTTLANVSDTEKNHVSHRGKALAMLLEDLKK</sequence>
<dbReference type="Pfam" id="PF01725">
    <property type="entry name" value="Ham1p_like"/>
    <property type="match status" value="1"/>
</dbReference>
<comment type="catalytic activity">
    <reaction evidence="7">
        <text>ITP + H2O = IMP + diphosphate + H(+)</text>
        <dbReference type="Rhea" id="RHEA:29399"/>
        <dbReference type="ChEBI" id="CHEBI:15377"/>
        <dbReference type="ChEBI" id="CHEBI:15378"/>
        <dbReference type="ChEBI" id="CHEBI:33019"/>
        <dbReference type="ChEBI" id="CHEBI:58053"/>
        <dbReference type="ChEBI" id="CHEBI:61402"/>
        <dbReference type="EC" id="3.6.1.66"/>
    </reaction>
</comment>
<name>A0ABU0DYL8_9FIRM</name>
<feature type="binding site" evidence="7">
    <location>
        <begin position="151"/>
        <end position="154"/>
    </location>
    <ligand>
        <name>substrate</name>
    </ligand>
</feature>
<protein>
    <recommendedName>
        <fullName evidence="7">dITP/XTP pyrophosphatase</fullName>
        <ecNumber evidence="7">3.6.1.66</ecNumber>
    </recommendedName>
    <alternativeName>
        <fullName evidence="7">Non-canonical purine NTP pyrophosphatase</fullName>
    </alternativeName>
    <alternativeName>
        <fullName evidence="7">Non-standard purine NTP pyrophosphatase</fullName>
    </alternativeName>
    <alternativeName>
        <fullName evidence="7">Nucleoside-triphosphate diphosphatase</fullName>
    </alternativeName>
    <alternativeName>
        <fullName evidence="7">Nucleoside-triphosphate pyrophosphatase</fullName>
        <shortName evidence="7">NTPase</shortName>
    </alternativeName>
</protein>
<dbReference type="GO" id="GO:0036220">
    <property type="term" value="F:ITP diphosphatase activity"/>
    <property type="evidence" value="ECO:0007669"/>
    <property type="project" value="UniProtKB-EC"/>
</dbReference>
<keyword evidence="10" id="KW-1185">Reference proteome</keyword>
<comment type="caution">
    <text evidence="9">The sequence shown here is derived from an EMBL/GenBank/DDBJ whole genome shotgun (WGS) entry which is preliminary data.</text>
</comment>
<organism evidence="9 10">
    <name type="scientific">Breznakia pachnodae</name>
    <dbReference type="NCBI Taxonomy" id="265178"/>
    <lineage>
        <taxon>Bacteria</taxon>
        <taxon>Bacillati</taxon>
        <taxon>Bacillota</taxon>
        <taxon>Erysipelotrichia</taxon>
        <taxon>Erysipelotrichales</taxon>
        <taxon>Erysipelotrichaceae</taxon>
        <taxon>Breznakia</taxon>
    </lineage>
</organism>
<evidence type="ECO:0000256" key="8">
    <source>
        <dbReference type="RuleBase" id="RU003781"/>
    </source>
</evidence>
<proteinExistence type="inferred from homology"/>
<comment type="subunit">
    <text evidence="7">Homodimer.</text>
</comment>
<dbReference type="RefSeq" id="WP_307405094.1">
    <property type="nucleotide sequence ID" value="NZ_JAUSUR010000001.1"/>
</dbReference>
<comment type="function">
    <text evidence="7">Pyrophosphatase that catalyzes the hydrolysis of nucleoside triphosphates to their monophosphate derivatives, with a high preference for the non-canonical purine nucleotides XTP (xanthosine triphosphate), dITP (deoxyinosine triphosphate) and ITP. Seems to function as a house-cleaning enzyme that removes non-canonical purine nucleotides from the nucleotide pool, thus preventing their incorporation into DNA/RNA and avoiding chromosomal lesions.</text>
</comment>
<dbReference type="HAMAP" id="MF_01405">
    <property type="entry name" value="Non_canon_purine_NTPase"/>
    <property type="match status" value="1"/>
</dbReference>
<feature type="binding site" evidence="7">
    <location>
        <position position="174"/>
    </location>
    <ligand>
        <name>substrate</name>
    </ligand>
</feature>
<feature type="active site" description="Proton acceptor" evidence="7">
    <location>
        <position position="70"/>
    </location>
</feature>
<dbReference type="EC" id="3.6.1.66" evidence="7"/>
<dbReference type="SUPFAM" id="SSF52972">
    <property type="entry name" value="ITPase-like"/>
    <property type="match status" value="1"/>
</dbReference>
<comment type="similarity">
    <text evidence="1 7 8">Belongs to the HAM1 NTPase family.</text>
</comment>
<keyword evidence="5 7" id="KW-0460">Magnesium</keyword>
<keyword evidence="4 7" id="KW-0378">Hydrolase</keyword>
<evidence type="ECO:0000256" key="5">
    <source>
        <dbReference type="ARBA" id="ARBA00022842"/>
    </source>
</evidence>
<dbReference type="InterPro" id="IPR002637">
    <property type="entry name" value="RdgB/HAM1"/>
</dbReference>
<feature type="binding site" evidence="7">
    <location>
        <begin position="8"/>
        <end position="13"/>
    </location>
    <ligand>
        <name>substrate</name>
    </ligand>
</feature>
<evidence type="ECO:0000256" key="6">
    <source>
        <dbReference type="ARBA" id="ARBA00023080"/>
    </source>
</evidence>
<keyword evidence="3 7" id="KW-0547">Nucleotide-binding</keyword>
<evidence type="ECO:0000256" key="3">
    <source>
        <dbReference type="ARBA" id="ARBA00022741"/>
    </source>
</evidence>
<comment type="caution">
    <text evidence="7">Lacks conserved residue(s) required for the propagation of feature annotation.</text>
</comment>
<evidence type="ECO:0000256" key="4">
    <source>
        <dbReference type="ARBA" id="ARBA00022801"/>
    </source>
</evidence>